<reference evidence="2" key="1">
    <citation type="journal article" date="2022" name="bioRxiv">
        <title>Sequencing and chromosome-scale assembly of the giantPleurodeles waltlgenome.</title>
        <authorList>
            <person name="Brown T."/>
            <person name="Elewa A."/>
            <person name="Iarovenko S."/>
            <person name="Subramanian E."/>
            <person name="Araus A.J."/>
            <person name="Petzold A."/>
            <person name="Susuki M."/>
            <person name="Suzuki K.-i.T."/>
            <person name="Hayashi T."/>
            <person name="Toyoda A."/>
            <person name="Oliveira C."/>
            <person name="Osipova E."/>
            <person name="Leigh N.D."/>
            <person name="Simon A."/>
            <person name="Yun M.H."/>
        </authorList>
    </citation>
    <scope>NUCLEOTIDE SEQUENCE</scope>
    <source>
        <strain evidence="2">20211129_DDA</strain>
        <tissue evidence="2">Liver</tissue>
    </source>
</reference>
<comment type="caution">
    <text evidence="2">The sequence shown here is derived from an EMBL/GenBank/DDBJ whole genome shotgun (WGS) entry which is preliminary data.</text>
</comment>
<accession>A0AAV7LJC3</accession>
<dbReference type="AlphaFoldDB" id="A0AAV7LJC3"/>
<proteinExistence type="predicted"/>
<protein>
    <submittedName>
        <fullName evidence="2">Uncharacterized protein</fullName>
    </submittedName>
</protein>
<sequence length="218" mass="23760">MLEVFRRRRKVGVSGLQPRGPALRTLQSQSPPLQPECQPAGEQPPQILLLSLSVSRGDRAETQRDRAPSWVPRPLRLTWRAPQLLMLLYHFAGGRSPPLTSSVVLFPLRRRSVSREAQSSVGAPLLSLTAPRSPSWIAAIQYSEPPNSVFVPVCPPAGDPLCAQCSPGHRASTRDSPGAAVRPGYFKLRLPCREPRVKRVAASAAGHAPRIQAVVLLN</sequence>
<keyword evidence="3" id="KW-1185">Reference proteome</keyword>
<evidence type="ECO:0000313" key="2">
    <source>
        <dbReference type="EMBL" id="KAJ1091556.1"/>
    </source>
</evidence>
<feature type="region of interest" description="Disordered" evidence="1">
    <location>
        <begin position="15"/>
        <end position="42"/>
    </location>
</feature>
<dbReference type="Proteomes" id="UP001066276">
    <property type="component" value="Chromosome 11"/>
</dbReference>
<organism evidence="2 3">
    <name type="scientific">Pleurodeles waltl</name>
    <name type="common">Iberian ribbed newt</name>
    <dbReference type="NCBI Taxonomy" id="8319"/>
    <lineage>
        <taxon>Eukaryota</taxon>
        <taxon>Metazoa</taxon>
        <taxon>Chordata</taxon>
        <taxon>Craniata</taxon>
        <taxon>Vertebrata</taxon>
        <taxon>Euteleostomi</taxon>
        <taxon>Amphibia</taxon>
        <taxon>Batrachia</taxon>
        <taxon>Caudata</taxon>
        <taxon>Salamandroidea</taxon>
        <taxon>Salamandridae</taxon>
        <taxon>Pleurodelinae</taxon>
        <taxon>Pleurodeles</taxon>
    </lineage>
</organism>
<evidence type="ECO:0000256" key="1">
    <source>
        <dbReference type="SAM" id="MobiDB-lite"/>
    </source>
</evidence>
<dbReference type="EMBL" id="JANPWB010000015">
    <property type="protein sequence ID" value="KAJ1091556.1"/>
    <property type="molecule type" value="Genomic_DNA"/>
</dbReference>
<evidence type="ECO:0000313" key="3">
    <source>
        <dbReference type="Proteomes" id="UP001066276"/>
    </source>
</evidence>
<name>A0AAV7LJC3_PLEWA</name>
<gene>
    <name evidence="2" type="ORF">NDU88_004675</name>
</gene>